<dbReference type="InterPro" id="IPR025372">
    <property type="entry name" value="DUF4362"/>
</dbReference>
<dbReference type="Pfam" id="PF14275">
    <property type="entry name" value="DUF4362"/>
    <property type="match status" value="1"/>
</dbReference>
<name>A0A8E2I4Y1_9BACI</name>
<keyword evidence="2" id="KW-1185">Reference proteome</keyword>
<comment type="caution">
    <text evidence="1">The sequence shown here is derived from an EMBL/GenBank/DDBJ whole genome shotgun (WGS) entry which is preliminary data.</text>
</comment>
<protein>
    <submittedName>
        <fullName evidence="1">Uncharacterized protein</fullName>
    </submittedName>
</protein>
<gene>
    <name evidence="1" type="ORF">BWZ43_19035</name>
</gene>
<dbReference type="EMBL" id="MTLA01000264">
    <property type="protein sequence ID" value="OOP66779.1"/>
    <property type="molecule type" value="Genomic_DNA"/>
</dbReference>
<dbReference type="AlphaFoldDB" id="A0A8E2I4Y1"/>
<dbReference type="PROSITE" id="PS51257">
    <property type="entry name" value="PROKAR_LIPOPROTEIN"/>
    <property type="match status" value="1"/>
</dbReference>
<dbReference type="Proteomes" id="UP000189761">
    <property type="component" value="Unassembled WGS sequence"/>
</dbReference>
<evidence type="ECO:0000313" key="1">
    <source>
        <dbReference type="EMBL" id="OOP66779.1"/>
    </source>
</evidence>
<sequence>MRDKKVYLMLILFVFLVFFGCTKSPSHKDPFVPESTDIVSSYKGIENVARLKDFIRNVRNEKEDQIRVVSYTKAVSYNGIL</sequence>
<evidence type="ECO:0000313" key="2">
    <source>
        <dbReference type="Proteomes" id="UP000189761"/>
    </source>
</evidence>
<proteinExistence type="predicted"/>
<accession>A0A8E2I4Y1</accession>
<reference evidence="1 2" key="1">
    <citation type="submission" date="2017-01" db="EMBL/GenBank/DDBJ databases">
        <title>Draft genome sequence of Bacillus oleronius.</title>
        <authorList>
            <person name="Allam M."/>
        </authorList>
    </citation>
    <scope>NUCLEOTIDE SEQUENCE [LARGE SCALE GENOMIC DNA]</scope>
    <source>
        <strain evidence="1 2">DSM 9356</strain>
    </source>
</reference>
<organism evidence="1 2">
    <name type="scientific">Heyndrickxia oleronia</name>
    <dbReference type="NCBI Taxonomy" id="38875"/>
    <lineage>
        <taxon>Bacteria</taxon>
        <taxon>Bacillati</taxon>
        <taxon>Bacillota</taxon>
        <taxon>Bacilli</taxon>
        <taxon>Bacillales</taxon>
        <taxon>Bacillaceae</taxon>
        <taxon>Heyndrickxia</taxon>
    </lineage>
</organism>